<gene>
    <name evidence="2" type="ORF">PODLI_1B000266</name>
</gene>
<name>A0AA35KXU5_9SAUR</name>
<keyword evidence="3" id="KW-1185">Reference proteome</keyword>
<protein>
    <submittedName>
        <fullName evidence="2">Uncharacterized protein</fullName>
    </submittedName>
</protein>
<organism evidence="2 3">
    <name type="scientific">Podarcis lilfordi</name>
    <name type="common">Lilford's wall lizard</name>
    <dbReference type="NCBI Taxonomy" id="74358"/>
    <lineage>
        <taxon>Eukaryota</taxon>
        <taxon>Metazoa</taxon>
        <taxon>Chordata</taxon>
        <taxon>Craniata</taxon>
        <taxon>Vertebrata</taxon>
        <taxon>Euteleostomi</taxon>
        <taxon>Lepidosauria</taxon>
        <taxon>Squamata</taxon>
        <taxon>Bifurcata</taxon>
        <taxon>Unidentata</taxon>
        <taxon>Episquamata</taxon>
        <taxon>Laterata</taxon>
        <taxon>Lacertibaenia</taxon>
        <taxon>Lacertidae</taxon>
        <taxon>Podarcis</taxon>
    </lineage>
</organism>
<feature type="compositionally biased region" description="Low complexity" evidence="1">
    <location>
        <begin position="83"/>
        <end position="95"/>
    </location>
</feature>
<feature type="region of interest" description="Disordered" evidence="1">
    <location>
        <begin position="67"/>
        <end position="95"/>
    </location>
</feature>
<accession>A0AA35KXU5</accession>
<feature type="compositionally biased region" description="Pro residues" evidence="1">
    <location>
        <begin position="188"/>
        <end position="197"/>
    </location>
</feature>
<evidence type="ECO:0000256" key="1">
    <source>
        <dbReference type="SAM" id="MobiDB-lite"/>
    </source>
</evidence>
<sequence length="268" mass="29393">MWVQGVPAVNSSVCVSSSSAHPAKFWTHCKDRRKSNGRAERRYLEDKGGLLPEHSLCITRNQLMRTQIGPRRPDAPALLEGTQDAQRPPDAPMPRAAASYLASDYWSSARPEGAASPWAHARRLPASPLALLSSETGCSRRRKKEQRREPPPPPPLAGKRLTRLGRGSPGHPKHAAPEQPGRLEGRPFPSPPPPPPSLLCFARHPWRRGALLRPSLSTRGAPPRSLPALKLDGVTLPKYAQERLLLSSPTLVHSSRRVSNNHIPMAPI</sequence>
<proteinExistence type="predicted"/>
<reference evidence="2" key="1">
    <citation type="submission" date="2022-12" db="EMBL/GenBank/DDBJ databases">
        <authorList>
            <person name="Alioto T."/>
            <person name="Alioto T."/>
            <person name="Gomez Garrido J."/>
        </authorList>
    </citation>
    <scope>NUCLEOTIDE SEQUENCE</scope>
</reference>
<feature type="region of interest" description="Disordered" evidence="1">
    <location>
        <begin position="129"/>
        <end position="201"/>
    </location>
</feature>
<dbReference type="AlphaFoldDB" id="A0AA35KXU5"/>
<evidence type="ECO:0000313" key="2">
    <source>
        <dbReference type="EMBL" id="CAI5785592.1"/>
    </source>
</evidence>
<dbReference type="EMBL" id="OX395135">
    <property type="protein sequence ID" value="CAI5785592.1"/>
    <property type="molecule type" value="Genomic_DNA"/>
</dbReference>
<evidence type="ECO:0000313" key="3">
    <source>
        <dbReference type="Proteomes" id="UP001178461"/>
    </source>
</evidence>
<dbReference type="Proteomes" id="UP001178461">
    <property type="component" value="Chromosome 10"/>
</dbReference>